<dbReference type="RefSeq" id="WP_100766827.1">
    <property type="nucleotide sequence ID" value="NZ_NPEA01000001.1"/>
</dbReference>
<dbReference type="AlphaFoldDB" id="A0A2N0A3K9"/>
<dbReference type="InterPro" id="IPR011095">
    <property type="entry name" value="Dala_Dala_lig_C"/>
</dbReference>
<dbReference type="InterPro" id="IPR000291">
    <property type="entry name" value="D-Ala_lig_Van_CS"/>
</dbReference>
<evidence type="ECO:0000256" key="8">
    <source>
        <dbReference type="ARBA" id="ARBA00022840"/>
    </source>
</evidence>
<dbReference type="PROSITE" id="PS00844">
    <property type="entry name" value="DALA_DALA_LIGASE_2"/>
    <property type="match status" value="1"/>
</dbReference>
<accession>A0A2N0A3K9</accession>
<dbReference type="UniPathway" id="UPA00219"/>
<evidence type="ECO:0000256" key="13">
    <source>
        <dbReference type="HAMAP-Rule" id="MF_00047"/>
    </source>
</evidence>
<feature type="binding site" evidence="15">
    <location>
        <position position="308"/>
    </location>
    <ligand>
        <name>Mg(2+)</name>
        <dbReference type="ChEBI" id="CHEBI:18420"/>
        <label>2</label>
    </ligand>
</feature>
<evidence type="ECO:0000256" key="15">
    <source>
        <dbReference type="PIRSR" id="PIRSR039102-3"/>
    </source>
</evidence>
<evidence type="ECO:0000256" key="1">
    <source>
        <dbReference type="ARBA" id="ARBA00001936"/>
    </source>
</evidence>
<evidence type="ECO:0000256" key="6">
    <source>
        <dbReference type="ARBA" id="ARBA00022598"/>
    </source>
</evidence>
<keyword evidence="8 16" id="KW-0067">ATP-binding</keyword>
<evidence type="ECO:0000313" key="18">
    <source>
        <dbReference type="EMBL" id="PJZ78922.1"/>
    </source>
</evidence>
<sequence length="355" mass="39224">MKIAVLFGGTSTEHEISLRTGTFISKTLSSMGHSVKPILISREGRWVIPKEYRPEFPEGNSKNPEEYLKEFEELHSTSAGAFSSLDCDVAFLGLHGTSGEDGSVQGFLKVLGIPFTGSDVKASALAMDKIRANRLFQLSGMSVAPFWELRKRDYSENPTLVENSGLEYPLFLKPVEGGSSFHTFRIEGPEDLRKRLPEFFDAEEHAILQKFLKGTEVSCGVWEKKEGSKRILEALPPTEIIPGGEFFDVESKYKPGLSQEITPARLPEKIISKIQEQSVLAHKTLGCEGYSRTDFIIVGETPFVLETNTLPGMTETSLIPQQAKAAGIPIQTLYQSLIDQALERAGREAQSLASH</sequence>
<evidence type="ECO:0000256" key="12">
    <source>
        <dbReference type="ARBA" id="ARBA00047614"/>
    </source>
</evidence>
<dbReference type="OrthoDB" id="9813261at2"/>
<dbReference type="PANTHER" id="PTHR23132:SF23">
    <property type="entry name" value="D-ALANINE--D-ALANINE LIGASE B"/>
    <property type="match status" value="1"/>
</dbReference>
<keyword evidence="5 13" id="KW-0963">Cytoplasm</keyword>
<keyword evidence="7 16" id="KW-0547">Nucleotide-binding</keyword>
<keyword evidence="9 13" id="KW-0133">Cell shape</keyword>
<dbReference type="GO" id="GO:0046872">
    <property type="term" value="F:metal ion binding"/>
    <property type="evidence" value="ECO:0007669"/>
    <property type="project" value="UniProtKB-KW"/>
</dbReference>
<feature type="binding site" evidence="15">
    <location>
        <position position="306"/>
    </location>
    <ligand>
        <name>Mg(2+)</name>
        <dbReference type="ChEBI" id="CHEBI:18420"/>
        <label>1</label>
    </ligand>
</feature>
<dbReference type="GO" id="GO:0008716">
    <property type="term" value="F:D-alanine-D-alanine ligase activity"/>
    <property type="evidence" value="ECO:0007669"/>
    <property type="project" value="UniProtKB-UniRule"/>
</dbReference>
<evidence type="ECO:0000256" key="10">
    <source>
        <dbReference type="ARBA" id="ARBA00022984"/>
    </source>
</evidence>
<comment type="function">
    <text evidence="13">Cell wall formation.</text>
</comment>
<dbReference type="InterPro" id="IPR011761">
    <property type="entry name" value="ATP-grasp"/>
</dbReference>
<dbReference type="Gene3D" id="3.30.1490.20">
    <property type="entry name" value="ATP-grasp fold, A domain"/>
    <property type="match status" value="1"/>
</dbReference>
<evidence type="ECO:0000256" key="4">
    <source>
        <dbReference type="ARBA" id="ARBA00012216"/>
    </source>
</evidence>
<evidence type="ECO:0000256" key="7">
    <source>
        <dbReference type="ARBA" id="ARBA00022741"/>
    </source>
</evidence>
<proteinExistence type="inferred from homology"/>
<dbReference type="PANTHER" id="PTHR23132">
    <property type="entry name" value="D-ALANINE--D-ALANINE LIGASE"/>
    <property type="match status" value="1"/>
</dbReference>
<organism evidence="18 19">
    <name type="scientific">Leptospira neocaledonica</name>
    <dbReference type="NCBI Taxonomy" id="2023192"/>
    <lineage>
        <taxon>Bacteria</taxon>
        <taxon>Pseudomonadati</taxon>
        <taxon>Spirochaetota</taxon>
        <taxon>Spirochaetia</taxon>
        <taxon>Leptospirales</taxon>
        <taxon>Leptospiraceae</taxon>
        <taxon>Leptospira</taxon>
    </lineage>
</organism>
<dbReference type="PIRSF" id="PIRSF039102">
    <property type="entry name" value="Ddl/VanB"/>
    <property type="match status" value="1"/>
</dbReference>
<dbReference type="NCBIfam" id="TIGR01205">
    <property type="entry name" value="D_ala_D_alaTIGR"/>
    <property type="match status" value="1"/>
</dbReference>
<comment type="pathway">
    <text evidence="13">Cell wall biogenesis; peptidoglycan biosynthesis.</text>
</comment>
<comment type="cofactor">
    <cofactor evidence="15">
        <name>Mg(2+)</name>
        <dbReference type="ChEBI" id="CHEBI:18420"/>
    </cofactor>
    <cofactor evidence="15">
        <name>Mn(2+)</name>
        <dbReference type="ChEBI" id="CHEBI:29035"/>
    </cofactor>
    <text evidence="15">Binds 2 magnesium or manganese ions per subunit.</text>
</comment>
<feature type="binding site" evidence="15">
    <location>
        <position position="306"/>
    </location>
    <ligand>
        <name>Mg(2+)</name>
        <dbReference type="ChEBI" id="CHEBI:18420"/>
        <label>2</label>
    </ligand>
</feature>
<dbReference type="Proteomes" id="UP000231843">
    <property type="component" value="Unassembled WGS sequence"/>
</dbReference>
<feature type="active site" evidence="14">
    <location>
        <position position="179"/>
    </location>
</feature>
<dbReference type="GO" id="GO:0005524">
    <property type="term" value="F:ATP binding"/>
    <property type="evidence" value="ECO:0007669"/>
    <property type="project" value="UniProtKB-UniRule"/>
</dbReference>
<keyword evidence="15" id="KW-0460">Magnesium</keyword>
<dbReference type="InterPro" id="IPR011127">
    <property type="entry name" value="Dala_Dala_lig_N"/>
</dbReference>
<comment type="subcellular location">
    <subcellularLocation>
        <location evidence="2 13">Cytoplasm</location>
    </subcellularLocation>
</comment>
<dbReference type="Gene3D" id="3.40.50.20">
    <property type="match status" value="1"/>
</dbReference>
<keyword evidence="10 13" id="KW-0573">Peptidoglycan synthesis</keyword>
<dbReference type="PROSITE" id="PS50975">
    <property type="entry name" value="ATP_GRASP"/>
    <property type="match status" value="1"/>
</dbReference>
<dbReference type="GO" id="GO:0005737">
    <property type="term" value="C:cytoplasm"/>
    <property type="evidence" value="ECO:0007669"/>
    <property type="project" value="UniProtKB-SubCell"/>
</dbReference>
<dbReference type="InterPro" id="IPR005905">
    <property type="entry name" value="D_ala_D_ala"/>
</dbReference>
<evidence type="ECO:0000256" key="2">
    <source>
        <dbReference type="ARBA" id="ARBA00004496"/>
    </source>
</evidence>
<evidence type="ECO:0000313" key="19">
    <source>
        <dbReference type="Proteomes" id="UP000231843"/>
    </source>
</evidence>
<dbReference type="EMBL" id="NPEA01000001">
    <property type="protein sequence ID" value="PJZ78922.1"/>
    <property type="molecule type" value="Genomic_DNA"/>
</dbReference>
<evidence type="ECO:0000259" key="17">
    <source>
        <dbReference type="PROSITE" id="PS50975"/>
    </source>
</evidence>
<reference evidence="18 19" key="1">
    <citation type="submission" date="2017-07" db="EMBL/GenBank/DDBJ databases">
        <title>Leptospira spp. isolated from tropical soils.</title>
        <authorList>
            <person name="Thibeaux R."/>
            <person name="Iraola G."/>
            <person name="Ferres I."/>
            <person name="Bierque E."/>
            <person name="Girault D."/>
            <person name="Soupe-Gilbert M.-E."/>
            <person name="Picardeau M."/>
            <person name="Goarant C."/>
        </authorList>
    </citation>
    <scope>NUCLEOTIDE SEQUENCE [LARGE SCALE GENOMIC DNA]</scope>
    <source>
        <strain evidence="18 19">ES4-C-A1</strain>
    </source>
</reference>
<protein>
    <recommendedName>
        <fullName evidence="4 13">D-alanine--D-alanine ligase</fullName>
        <ecNumber evidence="4 13">6.3.2.4</ecNumber>
    </recommendedName>
    <alternativeName>
        <fullName evidence="13">D-Ala-D-Ala ligase</fullName>
    </alternativeName>
    <alternativeName>
        <fullName evidence="13">D-alanylalanine synthetase</fullName>
    </alternativeName>
</protein>
<evidence type="ECO:0000256" key="9">
    <source>
        <dbReference type="ARBA" id="ARBA00022960"/>
    </source>
</evidence>
<feature type="binding site" evidence="15">
    <location>
        <position position="294"/>
    </location>
    <ligand>
        <name>Mg(2+)</name>
        <dbReference type="ChEBI" id="CHEBI:18420"/>
        <label>1</label>
    </ligand>
</feature>
<evidence type="ECO:0000256" key="5">
    <source>
        <dbReference type="ARBA" id="ARBA00022490"/>
    </source>
</evidence>
<comment type="catalytic activity">
    <reaction evidence="12 13">
        <text>2 D-alanine + ATP = D-alanyl-D-alanine + ADP + phosphate + H(+)</text>
        <dbReference type="Rhea" id="RHEA:11224"/>
        <dbReference type="ChEBI" id="CHEBI:15378"/>
        <dbReference type="ChEBI" id="CHEBI:30616"/>
        <dbReference type="ChEBI" id="CHEBI:43474"/>
        <dbReference type="ChEBI" id="CHEBI:57416"/>
        <dbReference type="ChEBI" id="CHEBI:57822"/>
        <dbReference type="ChEBI" id="CHEBI:456216"/>
        <dbReference type="EC" id="6.3.2.4"/>
    </reaction>
</comment>
<keyword evidence="19" id="KW-1185">Reference proteome</keyword>
<dbReference type="Pfam" id="PF01820">
    <property type="entry name" value="Dala_Dala_lig_N"/>
    <property type="match status" value="1"/>
</dbReference>
<dbReference type="Gene3D" id="3.30.470.20">
    <property type="entry name" value="ATP-grasp fold, B domain"/>
    <property type="match status" value="1"/>
</dbReference>
<keyword evidence="15" id="KW-0479">Metal-binding</keyword>
<dbReference type="GO" id="GO:0071555">
    <property type="term" value="P:cell wall organization"/>
    <property type="evidence" value="ECO:0007669"/>
    <property type="project" value="UniProtKB-KW"/>
</dbReference>
<gene>
    <name evidence="13" type="primary">ddl</name>
    <name evidence="18" type="ORF">CH365_01460</name>
</gene>
<evidence type="ECO:0000256" key="16">
    <source>
        <dbReference type="PROSITE-ProRule" id="PRU00409"/>
    </source>
</evidence>
<dbReference type="Pfam" id="PF07478">
    <property type="entry name" value="Dala_Dala_lig_C"/>
    <property type="match status" value="1"/>
</dbReference>
<keyword evidence="15" id="KW-0464">Manganese</keyword>
<feature type="domain" description="ATP-grasp" evidence="17">
    <location>
        <begin position="133"/>
        <end position="339"/>
    </location>
</feature>
<dbReference type="HAMAP" id="MF_00047">
    <property type="entry name" value="Dala_Dala_lig"/>
    <property type="match status" value="1"/>
</dbReference>
<comment type="similarity">
    <text evidence="3 13">Belongs to the D-alanine--D-alanine ligase family.</text>
</comment>
<dbReference type="InterPro" id="IPR013815">
    <property type="entry name" value="ATP_grasp_subdomain_1"/>
</dbReference>
<dbReference type="InterPro" id="IPR016185">
    <property type="entry name" value="PreATP-grasp_dom_sf"/>
</dbReference>
<dbReference type="SUPFAM" id="SSF52440">
    <property type="entry name" value="PreATP-grasp domain"/>
    <property type="match status" value="1"/>
</dbReference>
<dbReference type="PROSITE" id="PS00843">
    <property type="entry name" value="DALA_DALA_LIGASE_1"/>
    <property type="match status" value="1"/>
</dbReference>
<keyword evidence="11 13" id="KW-0961">Cell wall biogenesis/degradation</keyword>
<dbReference type="GO" id="GO:0009252">
    <property type="term" value="P:peptidoglycan biosynthetic process"/>
    <property type="evidence" value="ECO:0007669"/>
    <property type="project" value="UniProtKB-UniRule"/>
</dbReference>
<comment type="cofactor">
    <cofactor evidence="1">
        <name>Mn(2+)</name>
        <dbReference type="ChEBI" id="CHEBI:29035"/>
    </cofactor>
</comment>
<comment type="caution">
    <text evidence="18">The sequence shown here is derived from an EMBL/GenBank/DDBJ whole genome shotgun (WGS) entry which is preliminary data.</text>
</comment>
<evidence type="ECO:0000256" key="11">
    <source>
        <dbReference type="ARBA" id="ARBA00023316"/>
    </source>
</evidence>
<dbReference type="SUPFAM" id="SSF56059">
    <property type="entry name" value="Glutathione synthetase ATP-binding domain-like"/>
    <property type="match status" value="1"/>
</dbReference>
<dbReference type="EC" id="6.3.2.4" evidence="4 13"/>
<dbReference type="GO" id="GO:0008360">
    <property type="term" value="P:regulation of cell shape"/>
    <property type="evidence" value="ECO:0007669"/>
    <property type="project" value="UniProtKB-KW"/>
</dbReference>
<feature type="active site" evidence="14">
    <location>
        <position position="317"/>
    </location>
</feature>
<evidence type="ECO:0000256" key="3">
    <source>
        <dbReference type="ARBA" id="ARBA00010871"/>
    </source>
</evidence>
<name>A0A2N0A3K9_9LEPT</name>
<feature type="active site" evidence="14">
    <location>
        <position position="13"/>
    </location>
</feature>
<keyword evidence="6 13" id="KW-0436">Ligase</keyword>
<evidence type="ECO:0000256" key="14">
    <source>
        <dbReference type="PIRSR" id="PIRSR039102-1"/>
    </source>
</evidence>